<dbReference type="CDD" id="cd21124">
    <property type="entry name" value="SPASM_CteB-like"/>
    <property type="match status" value="1"/>
</dbReference>
<comment type="cofactor">
    <cofactor evidence="1">
        <name>[4Fe-4S] cluster</name>
        <dbReference type="ChEBI" id="CHEBI:49883"/>
    </cofactor>
</comment>
<dbReference type="InterPro" id="IPR023867">
    <property type="entry name" value="Sulphatase_maturase_rSAM"/>
</dbReference>
<reference evidence="8 9" key="1">
    <citation type="submission" date="2016-10" db="EMBL/GenBank/DDBJ databases">
        <title>Complete Genome Sequence of Acetogen Clostridium formicoaceticum ATCC 27076.</title>
        <authorList>
            <person name="Bao T."/>
            <person name="Cheng C."/>
            <person name="Zhao J."/>
            <person name="Yang S.-T."/>
            <person name="Wang J."/>
            <person name="Wang M."/>
        </authorList>
    </citation>
    <scope>NUCLEOTIDE SEQUENCE [LARGE SCALE GENOMIC DNA]</scope>
    <source>
        <strain evidence="8 9">ATCC 27076</strain>
    </source>
</reference>
<proteinExistence type="predicted"/>
<dbReference type="InterPro" id="IPR023885">
    <property type="entry name" value="4Fe4S-binding_SPASM_dom"/>
</dbReference>
<keyword evidence="9" id="KW-1185">Reference proteome</keyword>
<evidence type="ECO:0000256" key="1">
    <source>
        <dbReference type="ARBA" id="ARBA00001966"/>
    </source>
</evidence>
<dbReference type="PROSITE" id="PS01305">
    <property type="entry name" value="MOAA_NIFB_PQQE"/>
    <property type="match status" value="1"/>
</dbReference>
<dbReference type="SUPFAM" id="SSF102114">
    <property type="entry name" value="Radical SAM enzymes"/>
    <property type="match status" value="1"/>
</dbReference>
<evidence type="ECO:0000256" key="5">
    <source>
        <dbReference type="ARBA" id="ARBA00023004"/>
    </source>
</evidence>
<dbReference type="Pfam" id="PF13353">
    <property type="entry name" value="Fer4_12"/>
    <property type="match status" value="1"/>
</dbReference>
<dbReference type="EMBL" id="CP017603">
    <property type="protein sequence ID" value="AOY76945.1"/>
    <property type="molecule type" value="Genomic_DNA"/>
</dbReference>
<name>A0ABM6EV32_9CLOT</name>
<dbReference type="Proteomes" id="UP000177894">
    <property type="component" value="Chromosome"/>
</dbReference>
<dbReference type="InterPro" id="IPR058240">
    <property type="entry name" value="rSAM_sf"/>
</dbReference>
<gene>
    <name evidence="8" type="ORF">BJL90_14410</name>
</gene>
<keyword evidence="2" id="KW-0004">4Fe-4S</keyword>
<sequence>MVMIHKFSQGNVNIVLDVNSGAVHVVDQLVYDVLDYYPENTKEKIMPLLKDKYSDEKISEAVDEIDSLISNGLLFSKENYLQHEAFQSRETVVKALCLHIAHDCNIRCKYCFASQGDFKGERSLMTPEVGKKALDFLLENSGRRRNLEVDFFGGEPLMNFEVIKEIVDYGRQQEKKYEKNIRFTITTNGVLLNKDTMDYINKNMHNVVLSIDGRKEINDYMRYTINGGGTYDIIIPKLLEMAALRNHENYYVRGTFTSHNLDFAADVLHLADLGFKHISVEPVVATEENDYAINEEDLPQVLKEYEYLAEECIKRNKAGKGFNFFHFMIDLNQGPCVIKRLLGCGAGAEYLAVTPEGELYPCHQFVGDENFKLGDVNDNSLDMSMYKEFSNAHVYHKEACQQCWAKFYCSGGCHANAYNFNKSIYTPYKVGCEMEKKRIECALMIQARLMEEV</sequence>
<feature type="domain" description="Radical SAM core" evidence="7">
    <location>
        <begin position="90"/>
        <end position="320"/>
    </location>
</feature>
<evidence type="ECO:0000256" key="2">
    <source>
        <dbReference type="ARBA" id="ARBA00022485"/>
    </source>
</evidence>
<evidence type="ECO:0000313" key="9">
    <source>
        <dbReference type="Proteomes" id="UP000177894"/>
    </source>
</evidence>
<dbReference type="SFLD" id="SFLDG01067">
    <property type="entry name" value="SPASM/twitch_domain_containing"/>
    <property type="match status" value="1"/>
</dbReference>
<keyword evidence="5" id="KW-0408">Iron</keyword>
<dbReference type="NCBIfam" id="TIGR03974">
    <property type="entry name" value="rSAM_six_Cys"/>
    <property type="match status" value="1"/>
</dbReference>
<dbReference type="Gene3D" id="3.20.20.70">
    <property type="entry name" value="Aldolase class I"/>
    <property type="match status" value="1"/>
</dbReference>
<protein>
    <submittedName>
        <fullName evidence="8">Thioether cross-link-forming SCIFF peptide maturase</fullName>
    </submittedName>
</protein>
<dbReference type="PANTHER" id="PTHR43273:SF8">
    <property type="entry name" value="RADICAL SAM DOMAIN PROTEIN"/>
    <property type="match status" value="1"/>
</dbReference>
<dbReference type="SFLD" id="SFLDS00029">
    <property type="entry name" value="Radical_SAM"/>
    <property type="match status" value="1"/>
</dbReference>
<accession>A0ABM6EV32</accession>
<dbReference type="Pfam" id="PF13186">
    <property type="entry name" value="SPASM"/>
    <property type="match status" value="1"/>
</dbReference>
<dbReference type="CDD" id="cd01335">
    <property type="entry name" value="Radical_SAM"/>
    <property type="match status" value="1"/>
</dbReference>
<dbReference type="InterPro" id="IPR024025">
    <property type="entry name" value="SCIFF_rSAM_maturase"/>
</dbReference>
<dbReference type="NCBIfam" id="TIGR04085">
    <property type="entry name" value="rSAM_more_4Fe4S"/>
    <property type="match status" value="1"/>
</dbReference>
<evidence type="ECO:0000256" key="3">
    <source>
        <dbReference type="ARBA" id="ARBA00022691"/>
    </source>
</evidence>
<dbReference type="InterPro" id="IPR047602">
    <property type="entry name" value="SPASM_CteB-like"/>
</dbReference>
<evidence type="ECO:0000256" key="6">
    <source>
        <dbReference type="ARBA" id="ARBA00023014"/>
    </source>
</evidence>
<evidence type="ECO:0000256" key="4">
    <source>
        <dbReference type="ARBA" id="ARBA00022723"/>
    </source>
</evidence>
<keyword evidence="4" id="KW-0479">Metal-binding</keyword>
<dbReference type="PROSITE" id="PS51918">
    <property type="entry name" value="RADICAL_SAM"/>
    <property type="match status" value="1"/>
</dbReference>
<dbReference type="InterPro" id="IPR013785">
    <property type="entry name" value="Aldolase_TIM"/>
</dbReference>
<dbReference type="PANTHER" id="PTHR43273">
    <property type="entry name" value="ANAEROBIC SULFATASE-MATURATING ENZYME HOMOLOG ASLB-RELATED"/>
    <property type="match status" value="1"/>
</dbReference>
<dbReference type="InterPro" id="IPR000385">
    <property type="entry name" value="MoaA_NifB_PqqE_Fe-S-bd_CS"/>
</dbReference>
<keyword evidence="3" id="KW-0949">S-adenosyl-L-methionine</keyword>
<evidence type="ECO:0000259" key="7">
    <source>
        <dbReference type="PROSITE" id="PS51918"/>
    </source>
</evidence>
<dbReference type="SFLD" id="SFLDG01384">
    <property type="entry name" value="thioether_bond_formation_requi"/>
    <property type="match status" value="1"/>
</dbReference>
<organism evidence="8 9">
    <name type="scientific">Clostridium formicaceticum</name>
    <dbReference type="NCBI Taxonomy" id="1497"/>
    <lineage>
        <taxon>Bacteria</taxon>
        <taxon>Bacillati</taxon>
        <taxon>Bacillota</taxon>
        <taxon>Clostridia</taxon>
        <taxon>Eubacteriales</taxon>
        <taxon>Clostridiaceae</taxon>
        <taxon>Clostridium</taxon>
    </lineage>
</organism>
<keyword evidence="6" id="KW-0411">Iron-sulfur</keyword>
<dbReference type="InterPro" id="IPR007197">
    <property type="entry name" value="rSAM"/>
</dbReference>
<evidence type="ECO:0000313" key="8">
    <source>
        <dbReference type="EMBL" id="AOY76945.1"/>
    </source>
</evidence>
<dbReference type="SFLD" id="SFLDG01386">
    <property type="entry name" value="main_SPASM_domain-containing"/>
    <property type="match status" value="1"/>
</dbReference>